<dbReference type="STRING" id="123822.B0188_03455"/>
<dbReference type="Pfam" id="PF17482">
    <property type="entry name" value="Phage_sheath_1C"/>
    <property type="match status" value="1"/>
</dbReference>
<dbReference type="EMBL" id="MUYB01000012">
    <property type="protein sequence ID" value="OOS05844.1"/>
    <property type="molecule type" value="Genomic_DNA"/>
</dbReference>
<keyword evidence="5" id="KW-1185">Reference proteome</keyword>
<dbReference type="InterPro" id="IPR035089">
    <property type="entry name" value="Phage_sheath_subtilisin"/>
</dbReference>
<evidence type="ECO:0000259" key="3">
    <source>
        <dbReference type="Pfam" id="PF17482"/>
    </source>
</evidence>
<dbReference type="Proteomes" id="UP000190023">
    <property type="component" value="Unassembled WGS sequence"/>
</dbReference>
<feature type="domain" description="Tail sheath protein subtilisin-like" evidence="2">
    <location>
        <begin position="207"/>
        <end position="364"/>
    </location>
</feature>
<dbReference type="OrthoDB" id="5442644at2"/>
<protein>
    <submittedName>
        <fullName evidence="4">Phage tail protein</fullName>
    </submittedName>
</protein>
<reference evidence="4 5" key="1">
    <citation type="submission" date="2017-02" db="EMBL/GenBank/DDBJ databases">
        <title>Draft genome sequence of Haemophilus felis CCUG 31170 type strain.</title>
        <authorList>
            <person name="Engstrom-Jakobsson H."/>
            <person name="Salva-Serra F."/>
            <person name="Thorell K."/>
            <person name="Gonzales-Siles L."/>
            <person name="Karlsson R."/>
            <person name="Boulund F."/>
            <person name="Engstrand L."/>
            <person name="Kristiansson E."/>
            <person name="Moore E."/>
        </authorList>
    </citation>
    <scope>NUCLEOTIDE SEQUENCE [LARGE SCALE GENOMIC DNA]</scope>
    <source>
        <strain evidence="4 5">CCUG 31170</strain>
    </source>
</reference>
<dbReference type="InterPro" id="IPR020287">
    <property type="entry name" value="Tail_sheath_C"/>
</dbReference>
<evidence type="ECO:0000259" key="2">
    <source>
        <dbReference type="Pfam" id="PF04984"/>
    </source>
</evidence>
<proteinExistence type="inferred from homology"/>
<evidence type="ECO:0000313" key="5">
    <source>
        <dbReference type="Proteomes" id="UP000190023"/>
    </source>
</evidence>
<dbReference type="PIRSF" id="PIRSF007349">
    <property type="entry name" value="Tsp_L"/>
    <property type="match status" value="1"/>
</dbReference>
<comment type="similarity">
    <text evidence="1">Belongs to the myoviridae tail sheath protein family.</text>
</comment>
<feature type="domain" description="Tail sheath protein C-terminal" evidence="3">
    <location>
        <begin position="372"/>
        <end position="480"/>
    </location>
</feature>
<accession>A0A1T0B6X7</accession>
<dbReference type="AlphaFoldDB" id="A0A1T0B6X7"/>
<evidence type="ECO:0000313" key="4">
    <source>
        <dbReference type="EMBL" id="OOS05844.1"/>
    </source>
</evidence>
<evidence type="ECO:0000256" key="1">
    <source>
        <dbReference type="ARBA" id="ARBA00008005"/>
    </source>
</evidence>
<comment type="caution">
    <text evidence="4">The sequence shown here is derived from an EMBL/GenBank/DDBJ whole genome shotgun (WGS) entry which is preliminary data.</text>
</comment>
<name>A0A1T0B6X7_9PAST</name>
<sequence>MAISFNDIPKANLIPLAFIEFDNSNAVSGVPEQIEKVLMLGTKLASGNATPNVAIRVTSSTQAKTLFGQGSQLAEMVNVFKRHNDLSDLWVLPLEEKSGSVAATGSVQVVGTASGAGVLSLMIAGYNFKAAVAIGDNAAALATKLAKQIQQNADLPFTVEAQGDSLTVTSRTKGECGNDIDIRANYYDGELFPAGISLNITPMANGAINPDVGLAIANLGDTWWKYIINPFTDTESLNLLRPELERRWGPMAQIDGLCCMAKRGTHAQTSTFGTQRNDHLFTTLGTNLAPQPAYIWATAFGAVCSKYLAIDPARPLQTLPLDLLPPKTSDHWEYNERNVLLFDGISTYTVDAGGRPQLETVVTMYRKNSYGDTDPSYRFVETIATLSRWRYAIKARISQKYPRHKLAKDGTRVSPGQAIVTPQTIRTELFSLFTELEWQGLVEDFEQFKRDLLVEIDENNPCRVNVLSNPNLVNQFRMYAERTAFKL</sequence>
<dbReference type="InterPro" id="IPR007067">
    <property type="entry name" value="Tail_sheath"/>
</dbReference>
<dbReference type="Pfam" id="PF04984">
    <property type="entry name" value="Phage_sheath_1"/>
    <property type="match status" value="1"/>
</dbReference>
<organism evidence="4 5">
    <name type="scientific">[Haemophilus] felis</name>
    <dbReference type="NCBI Taxonomy" id="123822"/>
    <lineage>
        <taxon>Bacteria</taxon>
        <taxon>Pseudomonadati</taxon>
        <taxon>Pseudomonadota</taxon>
        <taxon>Gammaproteobacteria</taxon>
        <taxon>Pasteurellales</taxon>
        <taxon>Pasteurellaceae</taxon>
    </lineage>
</organism>
<gene>
    <name evidence="4" type="ORF">B0188_03455</name>
</gene>